<protein>
    <submittedName>
        <fullName evidence="1">Replication protein C, IncQ-type</fullName>
    </submittedName>
</protein>
<keyword evidence="2" id="KW-1185">Reference proteome</keyword>
<sequence>MLPSPDPTLAVDDAHLPAAAKLDRCIVLLDGLFRSVRKDSAARPQVSLEKQFSAAKLVVTYVGPQLAVDDLRTLQALLAIASDAVEHDPPAGDRTSRAPLILELSYRRLGQVAGHSSAGSGPVTRRLEASVARLCEGVLSRRDGRATLAVGEPLLSHVEPGDAGLRRAGLRVRLHPELARAARAGRRGSHYLQLSMTEVRLLKGESARLIHHRLCHLNRGEELEHGLDTLVSYLSGVESSALTRHQWRHGAERVREAIEELVRVLGWGVSDAGVNAQGVPKFLIHRPA</sequence>
<proteinExistence type="predicted"/>
<dbReference type="Proteomes" id="UP001606305">
    <property type="component" value="Unassembled WGS sequence"/>
</dbReference>
<comment type="caution">
    <text evidence="1">The sequence shown here is derived from an EMBL/GenBank/DDBJ whole genome shotgun (WGS) entry which is preliminary data.</text>
</comment>
<dbReference type="Pfam" id="PF06504">
    <property type="entry name" value="RepC"/>
    <property type="match status" value="1"/>
</dbReference>
<evidence type="ECO:0000313" key="2">
    <source>
        <dbReference type="Proteomes" id="UP001606305"/>
    </source>
</evidence>
<accession>A0ABW7GCY1</accession>
<dbReference type="EMBL" id="JBIGIA010000033">
    <property type="protein sequence ID" value="MFG6459820.1"/>
    <property type="molecule type" value="Genomic_DNA"/>
</dbReference>
<organism evidence="1 2">
    <name type="scientific">Pelomonas nitida</name>
    <dbReference type="NCBI Taxonomy" id="3299027"/>
    <lineage>
        <taxon>Bacteria</taxon>
        <taxon>Pseudomonadati</taxon>
        <taxon>Pseudomonadota</taxon>
        <taxon>Betaproteobacteria</taxon>
        <taxon>Burkholderiales</taxon>
        <taxon>Sphaerotilaceae</taxon>
        <taxon>Roseateles</taxon>
    </lineage>
</organism>
<gene>
    <name evidence="1" type="primary">repC</name>
    <name evidence="1" type="ORF">ACG00X_23590</name>
</gene>
<reference evidence="1 2" key="1">
    <citation type="submission" date="2024-09" db="EMBL/GenBank/DDBJ databases">
        <title>Novel species of the genus Pelomonas and Roseateles isolated from streams.</title>
        <authorList>
            <person name="Lu H."/>
        </authorList>
    </citation>
    <scope>NUCLEOTIDE SEQUENCE [LARGE SCALE GENOMIC DNA]</scope>
    <source>
        <strain evidence="1 2">BYS96W</strain>
    </source>
</reference>
<name>A0ABW7GCY1_9BURK</name>
<evidence type="ECO:0000313" key="1">
    <source>
        <dbReference type="EMBL" id="MFG6459820.1"/>
    </source>
</evidence>
<dbReference type="InterPro" id="IPR010522">
    <property type="entry name" value="RepC_bac"/>
</dbReference>
<dbReference type="RefSeq" id="WP_394492220.1">
    <property type="nucleotide sequence ID" value="NZ_JBIGIA010000033.1"/>
</dbReference>